<dbReference type="Pfam" id="PF05065">
    <property type="entry name" value="Phage_capsid"/>
    <property type="match status" value="1"/>
</dbReference>
<name>F8BUE4_AFIC5</name>
<sequence length="376" mass="41488">MRKLTLTELATKIGEIATAVSDMRSSIETRVGELEKRWARLPDNDNYISRSEKSLGDMVIASDEVKRLSSDFRGRATVKFVGDEAAAITSAPASVGNNTSNGTSLVPAHRVGEIVTPHQRELRVRDLLNKARTTSNTIEWPRETAFDNQARPVTEGQGKPYSNLTFELQSTPVRTIAHMFKCSRQILDDAPALAGYINRRGVYGLQFKEEQQLLTGNGVGQNLNGIIPQATAFSPQFTIAHETPIDRILEAISQAEDSEIPVNGVVLNKRDWRRITGVKDEEGRYISGQSPFGLTDPRLWSVNIVATNAMAPGEFLAGAFQDGASIFDRMDVEVMISTENDKDFEQNLVSVRIESRLALAVFRPDAFIVGDLYTGT</sequence>
<dbReference type="eggNOG" id="COG4653">
    <property type="taxonomic scope" value="Bacteria"/>
</dbReference>
<gene>
    <name evidence="3" type="ordered locus">OCA5_c18840</name>
</gene>
<dbReference type="NCBIfam" id="TIGR01554">
    <property type="entry name" value="major_cap_HK97"/>
    <property type="match status" value="1"/>
</dbReference>
<dbReference type="InterPro" id="IPR024455">
    <property type="entry name" value="Phage_capsid"/>
</dbReference>
<dbReference type="HOGENOM" id="CLU_051005_0_0_5"/>
<dbReference type="InterPro" id="IPR054612">
    <property type="entry name" value="Phage_capsid-like_C"/>
</dbReference>
<dbReference type="Proteomes" id="UP000007730">
    <property type="component" value="Chromosome"/>
</dbReference>
<dbReference type="AlphaFoldDB" id="F8BUE4"/>
<dbReference type="OrthoDB" id="637859at2"/>
<proteinExistence type="predicted"/>
<dbReference type="Gene3D" id="3.30.2320.10">
    <property type="entry name" value="hypothetical protein PF0899 domain"/>
    <property type="match status" value="1"/>
</dbReference>
<feature type="domain" description="Phage capsid-like C-terminal" evidence="2">
    <location>
        <begin position="103"/>
        <end position="371"/>
    </location>
</feature>
<evidence type="ECO:0000259" key="2">
    <source>
        <dbReference type="Pfam" id="PF05065"/>
    </source>
</evidence>
<reference evidence="3 4" key="1">
    <citation type="journal article" date="2011" name="J. Bacteriol.">
        <title>Complete genome sequences of the chemolithoautotrophic Oligotropha carboxidovorans strains OM4 and OM5.</title>
        <authorList>
            <person name="Volland S."/>
            <person name="Rachinger M."/>
            <person name="Strittmatter A."/>
            <person name="Daniel R."/>
            <person name="Gottschalk G."/>
            <person name="Meyer O."/>
        </authorList>
    </citation>
    <scope>NUCLEOTIDE SEQUENCE [LARGE SCALE GENOMIC DNA]</scope>
    <source>
        <strain evidence="4">ATCC 49405 / DSM 1227 / KCTC 32145 / OM5</strain>
    </source>
</reference>
<accession>F8BUE4</accession>
<evidence type="ECO:0000256" key="1">
    <source>
        <dbReference type="ARBA" id="ARBA00004328"/>
    </source>
</evidence>
<organism evidence="3 4">
    <name type="scientific">Afipia carboxidovorans (strain ATCC 49405 / DSM 1227 / KCTC 32145 / OM5)</name>
    <name type="common">Oligotropha carboxidovorans</name>
    <dbReference type="NCBI Taxonomy" id="504832"/>
    <lineage>
        <taxon>Bacteria</taxon>
        <taxon>Pseudomonadati</taxon>
        <taxon>Pseudomonadota</taxon>
        <taxon>Alphaproteobacteria</taxon>
        <taxon>Hyphomicrobiales</taxon>
        <taxon>Nitrobacteraceae</taxon>
        <taxon>Afipia</taxon>
    </lineage>
</organism>
<dbReference type="EMBL" id="CP002826">
    <property type="protein sequence ID" value="AEI06597.1"/>
    <property type="molecule type" value="Genomic_DNA"/>
</dbReference>
<dbReference type="STRING" id="504832.OCA5_c18840"/>
<dbReference type="Gene3D" id="3.30.2400.10">
    <property type="entry name" value="Major capsid protein gp5"/>
    <property type="match status" value="1"/>
</dbReference>
<dbReference type="KEGG" id="ocg:OCA5_c18840"/>
<keyword evidence="4" id="KW-1185">Reference proteome</keyword>
<dbReference type="SUPFAM" id="SSF56563">
    <property type="entry name" value="Major capsid protein gp5"/>
    <property type="match status" value="1"/>
</dbReference>
<evidence type="ECO:0000313" key="4">
    <source>
        <dbReference type="Proteomes" id="UP000007730"/>
    </source>
</evidence>
<evidence type="ECO:0000313" key="3">
    <source>
        <dbReference type="EMBL" id="AEI06597.1"/>
    </source>
</evidence>
<comment type="subcellular location">
    <subcellularLocation>
        <location evidence="1">Virion</location>
    </subcellularLocation>
</comment>
<dbReference type="PATRIC" id="fig|504832.7.peg.2010"/>
<protein>
    <submittedName>
        <fullName evidence="3">Phage major capsid protein</fullName>
    </submittedName>
</protein>